<dbReference type="InterPro" id="IPR001912">
    <property type="entry name" value="Ribosomal_uS4_N"/>
</dbReference>
<keyword evidence="5 10" id="KW-0694">RNA-binding</keyword>
<keyword evidence="4 10" id="KW-0699">rRNA-binding</keyword>
<dbReference type="Gene3D" id="3.10.290.10">
    <property type="entry name" value="RNA-binding S4 domain"/>
    <property type="match status" value="1"/>
</dbReference>
<keyword evidence="6 10" id="KW-0689">Ribosomal protein</keyword>
<evidence type="ECO:0000256" key="9">
    <source>
        <dbReference type="ARBA" id="ARBA00035254"/>
    </source>
</evidence>
<keyword evidence="7 10" id="KW-0687">Ribonucleoprotein</keyword>
<organism evidence="13 14">
    <name type="scientific">Desulfofarcimen acetoxidans (strain ATCC 49208 / DSM 771 / KCTC 5769 / VKM B-1644 / 5575)</name>
    <name type="common">Desulfotomaculum acetoxidans</name>
    <dbReference type="NCBI Taxonomy" id="485916"/>
    <lineage>
        <taxon>Bacteria</taxon>
        <taxon>Bacillati</taxon>
        <taxon>Bacillota</taxon>
        <taxon>Clostridia</taxon>
        <taxon>Eubacteriales</taxon>
        <taxon>Peptococcaceae</taxon>
        <taxon>Desulfofarcimen</taxon>
    </lineage>
</organism>
<comment type="similarity">
    <text evidence="3 10">Belongs to the universal ribosomal protein uS4 family.</text>
</comment>
<evidence type="ECO:0000256" key="7">
    <source>
        <dbReference type="ARBA" id="ARBA00023274"/>
    </source>
</evidence>
<proteinExistence type="inferred from homology"/>
<sequence length="208" mass="24123">MARYTGPQCKLCRREGLKLYLKGDRCYSDKCAIDRRSYPPGQHGQSRRKVSEYGTQLREKQKVRRIYGVLEKQFRTYFDRADRQQGITGENLLRLLERRMDNVIFRMGLGASRVEARQLVTHGHFTVNGRKVDIPSFLVKVGDVIGIREGSKDSPRIKELMERAAEKTRPAWLEYDSDAAQGRIVALPRRDEIDAPVQEHLIVELYSR</sequence>
<evidence type="ECO:0000256" key="5">
    <source>
        <dbReference type="ARBA" id="ARBA00022884"/>
    </source>
</evidence>
<evidence type="ECO:0000259" key="11">
    <source>
        <dbReference type="SMART" id="SM00363"/>
    </source>
</evidence>
<dbReference type="GO" id="GO:0042274">
    <property type="term" value="P:ribosomal small subunit biogenesis"/>
    <property type="evidence" value="ECO:0007669"/>
    <property type="project" value="TreeGrafter"/>
</dbReference>
<evidence type="ECO:0000256" key="3">
    <source>
        <dbReference type="ARBA" id="ARBA00007465"/>
    </source>
</evidence>
<comment type="function">
    <text evidence="1 10">With S5 and S12 plays an important role in translational accuracy.</text>
</comment>
<dbReference type="InterPro" id="IPR002942">
    <property type="entry name" value="S4_RNA-bd"/>
</dbReference>
<evidence type="ECO:0000256" key="4">
    <source>
        <dbReference type="ARBA" id="ARBA00022730"/>
    </source>
</evidence>
<dbReference type="RefSeq" id="WP_015755987.1">
    <property type="nucleotide sequence ID" value="NC_013216.1"/>
</dbReference>
<dbReference type="GO" id="GO:0015935">
    <property type="term" value="C:small ribosomal subunit"/>
    <property type="evidence" value="ECO:0007669"/>
    <property type="project" value="InterPro"/>
</dbReference>
<dbReference type="PROSITE" id="PS50889">
    <property type="entry name" value="S4"/>
    <property type="match status" value="1"/>
</dbReference>
<dbReference type="OrthoDB" id="9803672at2"/>
<dbReference type="GO" id="GO:0019843">
    <property type="term" value="F:rRNA binding"/>
    <property type="evidence" value="ECO:0007669"/>
    <property type="project" value="UniProtKB-UniRule"/>
</dbReference>
<dbReference type="SMART" id="SM00363">
    <property type="entry name" value="S4"/>
    <property type="match status" value="1"/>
</dbReference>
<evidence type="ECO:0000256" key="10">
    <source>
        <dbReference type="HAMAP-Rule" id="MF_01306"/>
    </source>
</evidence>
<keyword evidence="14" id="KW-1185">Reference proteome</keyword>
<evidence type="ECO:0000256" key="1">
    <source>
        <dbReference type="ARBA" id="ARBA00003004"/>
    </source>
</evidence>
<dbReference type="NCBIfam" id="NF003717">
    <property type="entry name" value="PRK05327.1"/>
    <property type="match status" value="1"/>
</dbReference>
<dbReference type="eggNOG" id="COG0522">
    <property type="taxonomic scope" value="Bacteria"/>
</dbReference>
<evidence type="ECO:0000256" key="2">
    <source>
        <dbReference type="ARBA" id="ARBA00003866"/>
    </source>
</evidence>
<dbReference type="CDD" id="cd00165">
    <property type="entry name" value="S4"/>
    <property type="match status" value="1"/>
</dbReference>
<dbReference type="Pfam" id="PF00163">
    <property type="entry name" value="Ribosomal_S4"/>
    <property type="match status" value="1"/>
</dbReference>
<dbReference type="InterPro" id="IPR036986">
    <property type="entry name" value="S4_RNA-bd_sf"/>
</dbReference>
<feature type="domain" description="RNA-binding S4" evidence="11">
    <location>
        <begin position="98"/>
        <end position="162"/>
    </location>
</feature>
<comment type="subunit">
    <text evidence="8 10">Part of the 30S ribosomal subunit. Contacts protein S5. The interaction surface between S4 and S5 is involved in control of translational fidelity.</text>
</comment>
<dbReference type="Proteomes" id="UP000002217">
    <property type="component" value="Chromosome"/>
</dbReference>
<feature type="domain" description="Small ribosomal subunit protein uS4 N-terminal" evidence="12">
    <location>
        <begin position="3"/>
        <end position="97"/>
    </location>
</feature>
<name>C8W412_DESAS</name>
<protein>
    <recommendedName>
        <fullName evidence="9 10">Small ribosomal subunit protein uS4</fullName>
    </recommendedName>
</protein>
<dbReference type="FunFam" id="1.10.1050.10:FF:000001">
    <property type="entry name" value="30S ribosomal protein S4"/>
    <property type="match status" value="1"/>
</dbReference>
<dbReference type="HOGENOM" id="CLU_092403_0_2_9"/>
<evidence type="ECO:0000313" key="13">
    <source>
        <dbReference type="EMBL" id="ACV61266.1"/>
    </source>
</evidence>
<evidence type="ECO:0000313" key="14">
    <source>
        <dbReference type="Proteomes" id="UP000002217"/>
    </source>
</evidence>
<dbReference type="HAMAP" id="MF_01306_B">
    <property type="entry name" value="Ribosomal_uS4_B"/>
    <property type="match status" value="1"/>
</dbReference>
<dbReference type="KEGG" id="dae:Dtox_0313"/>
<dbReference type="Pfam" id="PF01479">
    <property type="entry name" value="S4"/>
    <property type="match status" value="1"/>
</dbReference>
<evidence type="ECO:0000256" key="8">
    <source>
        <dbReference type="ARBA" id="ARBA00025813"/>
    </source>
</evidence>
<comment type="function">
    <text evidence="2 10">One of the primary rRNA binding proteins, it binds directly to 16S rRNA where it nucleates assembly of the body of the 30S subunit.</text>
</comment>
<dbReference type="SUPFAM" id="SSF55174">
    <property type="entry name" value="Alpha-L RNA-binding motif"/>
    <property type="match status" value="1"/>
</dbReference>
<dbReference type="PANTHER" id="PTHR11831">
    <property type="entry name" value="30S 40S RIBOSOMAL PROTEIN"/>
    <property type="match status" value="1"/>
</dbReference>
<accession>C8W412</accession>
<dbReference type="PANTHER" id="PTHR11831:SF4">
    <property type="entry name" value="SMALL RIBOSOMAL SUBUNIT PROTEIN US4M"/>
    <property type="match status" value="1"/>
</dbReference>
<dbReference type="Gene3D" id="1.10.1050.10">
    <property type="entry name" value="Ribosomal Protein S4 Delta 41, Chain A, domain 1"/>
    <property type="match status" value="1"/>
</dbReference>
<dbReference type="GO" id="GO:0003735">
    <property type="term" value="F:structural constituent of ribosome"/>
    <property type="evidence" value="ECO:0007669"/>
    <property type="project" value="InterPro"/>
</dbReference>
<dbReference type="InterPro" id="IPR005709">
    <property type="entry name" value="Ribosomal_uS4_bac-type"/>
</dbReference>
<dbReference type="AlphaFoldDB" id="C8W412"/>
<dbReference type="FunFam" id="3.10.290.10:FF:000001">
    <property type="entry name" value="30S ribosomal protein S4"/>
    <property type="match status" value="1"/>
</dbReference>
<dbReference type="STRING" id="485916.Dtox_0313"/>
<gene>
    <name evidence="10" type="primary">rpsD</name>
    <name evidence="13" type="ordered locus">Dtox_0313</name>
</gene>
<evidence type="ECO:0000256" key="6">
    <source>
        <dbReference type="ARBA" id="ARBA00022980"/>
    </source>
</evidence>
<dbReference type="InterPro" id="IPR022801">
    <property type="entry name" value="Ribosomal_uS4"/>
</dbReference>
<dbReference type="SMART" id="SM01390">
    <property type="entry name" value="Ribosomal_S4"/>
    <property type="match status" value="1"/>
</dbReference>
<dbReference type="NCBIfam" id="TIGR01017">
    <property type="entry name" value="rpsD_bact"/>
    <property type="match status" value="1"/>
</dbReference>
<evidence type="ECO:0000259" key="12">
    <source>
        <dbReference type="SMART" id="SM01390"/>
    </source>
</evidence>
<reference evidence="13 14" key="1">
    <citation type="journal article" date="2009" name="Stand. Genomic Sci.">
        <title>Complete genome sequence of Desulfotomaculum acetoxidans type strain (5575).</title>
        <authorList>
            <person name="Spring S."/>
            <person name="Lapidus A."/>
            <person name="Schroder M."/>
            <person name="Gleim D."/>
            <person name="Sims D."/>
            <person name="Meincke L."/>
            <person name="Glavina Del Rio T."/>
            <person name="Tice H."/>
            <person name="Copeland A."/>
            <person name="Cheng J.F."/>
            <person name="Lucas S."/>
            <person name="Chen F."/>
            <person name="Nolan M."/>
            <person name="Bruce D."/>
            <person name="Goodwin L."/>
            <person name="Pitluck S."/>
            <person name="Ivanova N."/>
            <person name="Mavromatis K."/>
            <person name="Mikhailova N."/>
            <person name="Pati A."/>
            <person name="Chen A."/>
            <person name="Palaniappan K."/>
            <person name="Land M."/>
            <person name="Hauser L."/>
            <person name="Chang Y.J."/>
            <person name="Jeffries C.D."/>
            <person name="Chain P."/>
            <person name="Saunders E."/>
            <person name="Brettin T."/>
            <person name="Detter J.C."/>
            <person name="Goker M."/>
            <person name="Bristow J."/>
            <person name="Eisen J.A."/>
            <person name="Markowitz V."/>
            <person name="Hugenholtz P."/>
            <person name="Kyrpides N.C."/>
            <person name="Klenk H.P."/>
            <person name="Han C."/>
        </authorList>
    </citation>
    <scope>NUCLEOTIDE SEQUENCE [LARGE SCALE GENOMIC DNA]</scope>
    <source>
        <strain evidence="14">ATCC 49208 / DSM 771 / VKM B-1644</strain>
    </source>
</reference>
<dbReference type="GO" id="GO:0006412">
    <property type="term" value="P:translation"/>
    <property type="evidence" value="ECO:0007669"/>
    <property type="project" value="UniProtKB-UniRule"/>
</dbReference>
<dbReference type="EMBL" id="CP001720">
    <property type="protein sequence ID" value="ACV61266.1"/>
    <property type="molecule type" value="Genomic_DNA"/>
</dbReference>